<keyword evidence="1" id="KW-0472">Membrane</keyword>
<keyword evidence="1" id="KW-1133">Transmembrane helix</keyword>
<gene>
    <name evidence="2" type="ORF">GNZ21_03680</name>
</gene>
<keyword evidence="3" id="KW-1185">Reference proteome</keyword>
<evidence type="ECO:0000313" key="2">
    <source>
        <dbReference type="EMBL" id="MVT25469.1"/>
    </source>
</evidence>
<accession>A0A7K1UGA7</accession>
<sequence>MFRLIWIASIHIRSYLRRYMPTNIILDGVRTRRGLKWGLPVMLLALPYLYGASICVELIEDGAPGWLHLIVLLCIWNAMKMAWIGPISLILLARVRAQEMVARQHAKIAEADSHQEATDSGPVLAGAR</sequence>
<feature type="transmembrane region" description="Helical" evidence="1">
    <location>
        <begin position="65"/>
        <end position="93"/>
    </location>
</feature>
<dbReference type="EMBL" id="WRPM01000025">
    <property type="protein sequence ID" value="MVT25469.1"/>
    <property type="molecule type" value="Genomic_DNA"/>
</dbReference>
<dbReference type="RefSeq" id="WP_157321453.1">
    <property type="nucleotide sequence ID" value="NZ_BMFX01000003.1"/>
</dbReference>
<dbReference type="OrthoDB" id="4774131at2"/>
<reference evidence="2 3" key="1">
    <citation type="submission" date="2019-12" db="EMBL/GenBank/DDBJ databases">
        <title>Nesterenkonia muleiensis sp. nov., a novel actinobacterium isolated from sap of Populus euphratica.</title>
        <authorList>
            <person name="Wang R."/>
        </authorList>
    </citation>
    <scope>NUCLEOTIDE SEQUENCE [LARGE SCALE GENOMIC DNA]</scope>
    <source>
        <strain evidence="2 3">F10</strain>
    </source>
</reference>
<keyword evidence="1" id="KW-0812">Transmembrane</keyword>
<feature type="transmembrane region" description="Helical" evidence="1">
    <location>
        <begin position="37"/>
        <end position="59"/>
    </location>
</feature>
<evidence type="ECO:0000256" key="1">
    <source>
        <dbReference type="SAM" id="Phobius"/>
    </source>
</evidence>
<protein>
    <submittedName>
        <fullName evidence="2">Sulfate permease</fullName>
    </submittedName>
</protein>
<name>A0A7K1UGA7_9MICC</name>
<dbReference type="Proteomes" id="UP000460157">
    <property type="component" value="Unassembled WGS sequence"/>
</dbReference>
<dbReference type="AlphaFoldDB" id="A0A7K1UGA7"/>
<comment type="caution">
    <text evidence="2">The sequence shown here is derived from an EMBL/GenBank/DDBJ whole genome shotgun (WGS) entry which is preliminary data.</text>
</comment>
<proteinExistence type="predicted"/>
<organism evidence="2 3">
    <name type="scientific">Nesterenkonia alkaliphila</name>
    <dbReference type="NCBI Taxonomy" id="1463631"/>
    <lineage>
        <taxon>Bacteria</taxon>
        <taxon>Bacillati</taxon>
        <taxon>Actinomycetota</taxon>
        <taxon>Actinomycetes</taxon>
        <taxon>Micrococcales</taxon>
        <taxon>Micrococcaceae</taxon>
        <taxon>Nesterenkonia</taxon>
    </lineage>
</organism>
<evidence type="ECO:0000313" key="3">
    <source>
        <dbReference type="Proteomes" id="UP000460157"/>
    </source>
</evidence>